<dbReference type="PRINTS" id="PR00109">
    <property type="entry name" value="TYRKINASE"/>
</dbReference>
<keyword evidence="4" id="KW-0418">Kinase</keyword>
<evidence type="ECO:0000313" key="4">
    <source>
        <dbReference type="EMBL" id="RIB08786.1"/>
    </source>
</evidence>
<comment type="caution">
    <text evidence="4">The sequence shown here is derived from an EMBL/GenBank/DDBJ whole genome shotgun (WGS) entry which is preliminary data.</text>
</comment>
<keyword evidence="4" id="KW-0808">Transferase</keyword>
<proteinExistence type="predicted"/>
<protein>
    <submittedName>
        <fullName evidence="4">Kinase-like domain-containing protein</fullName>
    </submittedName>
</protein>
<dbReference type="InterPro" id="IPR001245">
    <property type="entry name" value="Ser-Thr/Tyr_kinase_cat_dom"/>
</dbReference>
<keyword evidence="5" id="KW-1185">Reference proteome</keyword>
<evidence type="ECO:0000256" key="1">
    <source>
        <dbReference type="ARBA" id="ARBA00022741"/>
    </source>
</evidence>
<reference evidence="4 5" key="1">
    <citation type="submission" date="2018-06" db="EMBL/GenBank/DDBJ databases">
        <title>Comparative genomics reveals the genomic features of Rhizophagus irregularis, R. cerebriforme, R. diaphanum and Gigaspora rosea, and their symbiotic lifestyle signature.</title>
        <authorList>
            <person name="Morin E."/>
            <person name="San Clemente H."/>
            <person name="Chen E.C.H."/>
            <person name="De La Providencia I."/>
            <person name="Hainaut M."/>
            <person name="Kuo A."/>
            <person name="Kohler A."/>
            <person name="Murat C."/>
            <person name="Tang N."/>
            <person name="Roy S."/>
            <person name="Loubradou J."/>
            <person name="Henrissat B."/>
            <person name="Grigoriev I.V."/>
            <person name="Corradi N."/>
            <person name="Roux C."/>
            <person name="Martin F.M."/>
        </authorList>
    </citation>
    <scope>NUCLEOTIDE SEQUENCE [LARGE SCALE GENOMIC DNA]</scope>
    <source>
        <strain evidence="4 5">DAOM 194757</strain>
    </source>
</reference>
<dbReference type="SUPFAM" id="SSF56112">
    <property type="entry name" value="Protein kinase-like (PK-like)"/>
    <property type="match status" value="1"/>
</dbReference>
<evidence type="ECO:0000313" key="5">
    <source>
        <dbReference type="Proteomes" id="UP000266673"/>
    </source>
</evidence>
<dbReference type="InterPro" id="IPR011009">
    <property type="entry name" value="Kinase-like_dom_sf"/>
</dbReference>
<dbReference type="InterPro" id="IPR050198">
    <property type="entry name" value="Non-receptor_tyrosine_kinases"/>
</dbReference>
<name>A0A397UNU1_9GLOM</name>
<dbReference type="OrthoDB" id="10261027at2759"/>
<dbReference type="Gene3D" id="1.10.510.10">
    <property type="entry name" value="Transferase(Phosphotransferase) domain 1"/>
    <property type="match status" value="2"/>
</dbReference>
<dbReference type="GO" id="GO:0005524">
    <property type="term" value="F:ATP binding"/>
    <property type="evidence" value="ECO:0007669"/>
    <property type="project" value="UniProtKB-KW"/>
</dbReference>
<dbReference type="Pfam" id="PF07714">
    <property type="entry name" value="PK_Tyr_Ser-Thr"/>
    <property type="match status" value="2"/>
</dbReference>
<organism evidence="4 5">
    <name type="scientific">Gigaspora rosea</name>
    <dbReference type="NCBI Taxonomy" id="44941"/>
    <lineage>
        <taxon>Eukaryota</taxon>
        <taxon>Fungi</taxon>
        <taxon>Fungi incertae sedis</taxon>
        <taxon>Mucoromycota</taxon>
        <taxon>Glomeromycotina</taxon>
        <taxon>Glomeromycetes</taxon>
        <taxon>Diversisporales</taxon>
        <taxon>Gigasporaceae</taxon>
        <taxon>Gigaspora</taxon>
    </lineage>
</organism>
<dbReference type="EMBL" id="QKWP01001461">
    <property type="protein sequence ID" value="RIB08786.1"/>
    <property type="molecule type" value="Genomic_DNA"/>
</dbReference>
<dbReference type="PANTHER" id="PTHR24418">
    <property type="entry name" value="TYROSINE-PROTEIN KINASE"/>
    <property type="match status" value="1"/>
</dbReference>
<evidence type="ECO:0000259" key="3">
    <source>
        <dbReference type="PROSITE" id="PS50011"/>
    </source>
</evidence>
<dbReference type="STRING" id="44941.A0A397UNU1"/>
<feature type="domain" description="Protein kinase" evidence="3">
    <location>
        <begin position="1"/>
        <end position="156"/>
    </location>
</feature>
<gene>
    <name evidence="4" type="ORF">C2G38_2044857</name>
</gene>
<keyword evidence="1" id="KW-0547">Nucleotide-binding</keyword>
<dbReference type="InterPro" id="IPR000719">
    <property type="entry name" value="Prot_kinase_dom"/>
</dbReference>
<dbReference type="PROSITE" id="PS50011">
    <property type="entry name" value="PROTEIN_KINASE_DOM"/>
    <property type="match status" value="1"/>
</dbReference>
<accession>A0A397UNU1</accession>
<dbReference type="Proteomes" id="UP000266673">
    <property type="component" value="Unassembled WGS sequence"/>
</dbReference>
<sequence>MSNHEYIIKFYGISLDTKEKIHYLVMEYANNGNLRKYLQNNELEWPEKIRIANTSSKGLYGVIPFIDPRKLQDQKYPYDKKSDVYSTGVLIWEISSNGRLPFEQNSDFCLPINIINGSREDPVTGTPKQYIDLYSKCWDYEPNKRPSMSEIIHQLSSLKLDPKYDGTN</sequence>
<keyword evidence="2" id="KW-0067">ATP-binding</keyword>
<dbReference type="GO" id="GO:0004672">
    <property type="term" value="F:protein kinase activity"/>
    <property type="evidence" value="ECO:0007669"/>
    <property type="project" value="InterPro"/>
</dbReference>
<evidence type="ECO:0000256" key="2">
    <source>
        <dbReference type="ARBA" id="ARBA00022840"/>
    </source>
</evidence>
<dbReference type="AlphaFoldDB" id="A0A397UNU1"/>